<evidence type="ECO:0000313" key="2">
    <source>
        <dbReference type="EMBL" id="CAF1158909.1"/>
    </source>
</evidence>
<dbReference type="EMBL" id="CAJOBC010007132">
    <property type="protein sequence ID" value="CAF3922340.1"/>
    <property type="molecule type" value="Genomic_DNA"/>
</dbReference>
<dbReference type="EMBL" id="CAJNOK010019919">
    <property type="protein sequence ID" value="CAF1308100.1"/>
    <property type="molecule type" value="Genomic_DNA"/>
</dbReference>
<sequence>MYHFHANVLKWTETGKDNTKTKIEKAREDILRRLEEKTGLRLDQTNSPGSKQGTSSTGEQGRQFFSEKNRLSVVECAPKQYRAVLKKLLHQLSIILRVVSSTSTINTEKFRQKCVDFAKLIAIELPWVEHNLTSHSLIFHSTELIVRNDGISIGQLSEEALESCNKDVRYYREFLSRKCGHVVNSTDTFNRLFERSDPMVDEIVRRSLADK</sequence>
<dbReference type="Proteomes" id="UP000663829">
    <property type="component" value="Unassembled WGS sequence"/>
</dbReference>
<feature type="region of interest" description="Disordered" evidence="1">
    <location>
        <begin position="41"/>
        <end position="62"/>
    </location>
</feature>
<dbReference type="OrthoDB" id="8193306at2759"/>
<evidence type="ECO:0000313" key="6">
    <source>
        <dbReference type="Proteomes" id="UP000663829"/>
    </source>
</evidence>
<dbReference type="EMBL" id="CAJNOQ010007133">
    <property type="protein sequence ID" value="CAF1158909.1"/>
    <property type="molecule type" value="Genomic_DNA"/>
</dbReference>
<dbReference type="Proteomes" id="UP000682733">
    <property type="component" value="Unassembled WGS sequence"/>
</dbReference>
<comment type="caution">
    <text evidence="2">The sequence shown here is derived from an EMBL/GenBank/DDBJ whole genome shotgun (WGS) entry which is preliminary data.</text>
</comment>
<protein>
    <submittedName>
        <fullName evidence="2">Uncharacterized protein</fullName>
    </submittedName>
</protein>
<gene>
    <name evidence="2" type="ORF">GPM918_LOCUS21572</name>
    <name evidence="3" type="ORF">OVA965_LOCUS28852</name>
    <name evidence="4" type="ORF">SRO942_LOCUS21569</name>
    <name evidence="5" type="ORF">TMI583_LOCUS29613</name>
</gene>
<evidence type="ECO:0000313" key="3">
    <source>
        <dbReference type="EMBL" id="CAF1308100.1"/>
    </source>
</evidence>
<name>A0A814TAS2_9BILA</name>
<reference evidence="2" key="1">
    <citation type="submission" date="2021-02" db="EMBL/GenBank/DDBJ databases">
        <authorList>
            <person name="Nowell W R."/>
        </authorList>
    </citation>
    <scope>NUCLEOTIDE SEQUENCE</scope>
</reference>
<evidence type="ECO:0000313" key="5">
    <source>
        <dbReference type="EMBL" id="CAF4115353.1"/>
    </source>
</evidence>
<feature type="compositionally biased region" description="Polar residues" evidence="1">
    <location>
        <begin position="43"/>
        <end position="60"/>
    </location>
</feature>
<accession>A0A814TAS2</accession>
<dbReference type="Proteomes" id="UP000677228">
    <property type="component" value="Unassembled WGS sequence"/>
</dbReference>
<keyword evidence="6" id="KW-1185">Reference proteome</keyword>
<dbReference type="AlphaFoldDB" id="A0A814TAS2"/>
<evidence type="ECO:0000256" key="1">
    <source>
        <dbReference type="SAM" id="MobiDB-lite"/>
    </source>
</evidence>
<dbReference type="Proteomes" id="UP000681722">
    <property type="component" value="Unassembled WGS sequence"/>
</dbReference>
<proteinExistence type="predicted"/>
<evidence type="ECO:0000313" key="4">
    <source>
        <dbReference type="EMBL" id="CAF3922340.1"/>
    </source>
</evidence>
<organism evidence="2 6">
    <name type="scientific">Didymodactylos carnosus</name>
    <dbReference type="NCBI Taxonomy" id="1234261"/>
    <lineage>
        <taxon>Eukaryota</taxon>
        <taxon>Metazoa</taxon>
        <taxon>Spiralia</taxon>
        <taxon>Gnathifera</taxon>
        <taxon>Rotifera</taxon>
        <taxon>Eurotatoria</taxon>
        <taxon>Bdelloidea</taxon>
        <taxon>Philodinida</taxon>
        <taxon>Philodinidae</taxon>
        <taxon>Didymodactylos</taxon>
    </lineage>
</organism>
<dbReference type="EMBL" id="CAJOBA010041502">
    <property type="protein sequence ID" value="CAF4115353.1"/>
    <property type="molecule type" value="Genomic_DNA"/>
</dbReference>